<proteinExistence type="predicted"/>
<evidence type="ECO:0000313" key="3">
    <source>
        <dbReference type="Proteomes" id="UP000002051"/>
    </source>
</evidence>
<gene>
    <name evidence="1" type="ordered locus">MTR_8g078840</name>
</gene>
<dbReference type="AlphaFoldDB" id="A0A072U3Q9"/>
<organism evidence="1 3">
    <name type="scientific">Medicago truncatula</name>
    <name type="common">Barrel medic</name>
    <name type="synonym">Medicago tribuloides</name>
    <dbReference type="NCBI Taxonomy" id="3880"/>
    <lineage>
        <taxon>Eukaryota</taxon>
        <taxon>Viridiplantae</taxon>
        <taxon>Streptophyta</taxon>
        <taxon>Embryophyta</taxon>
        <taxon>Tracheophyta</taxon>
        <taxon>Spermatophyta</taxon>
        <taxon>Magnoliopsida</taxon>
        <taxon>eudicotyledons</taxon>
        <taxon>Gunneridae</taxon>
        <taxon>Pentapetalae</taxon>
        <taxon>rosids</taxon>
        <taxon>fabids</taxon>
        <taxon>Fabales</taxon>
        <taxon>Fabaceae</taxon>
        <taxon>Papilionoideae</taxon>
        <taxon>50 kb inversion clade</taxon>
        <taxon>NPAAA clade</taxon>
        <taxon>Hologalegina</taxon>
        <taxon>IRL clade</taxon>
        <taxon>Trifolieae</taxon>
        <taxon>Medicago</taxon>
    </lineage>
</organism>
<dbReference type="EMBL" id="CM001224">
    <property type="protein sequence ID" value="KEH20460.1"/>
    <property type="molecule type" value="Genomic_DNA"/>
</dbReference>
<sequence>MPRGVHLHEILLTHWGEGSILKNLHFSRVESKKKFTGAKTKSALYYRDQKHY</sequence>
<accession>A0A072U3Q9</accession>
<reference evidence="1 3" key="1">
    <citation type="journal article" date="2011" name="Nature">
        <title>The Medicago genome provides insight into the evolution of rhizobial symbioses.</title>
        <authorList>
            <person name="Young N.D."/>
            <person name="Debelle F."/>
            <person name="Oldroyd G.E."/>
            <person name="Geurts R."/>
            <person name="Cannon S.B."/>
            <person name="Udvardi M.K."/>
            <person name="Benedito V.A."/>
            <person name="Mayer K.F."/>
            <person name="Gouzy J."/>
            <person name="Schoof H."/>
            <person name="Van de Peer Y."/>
            <person name="Proost S."/>
            <person name="Cook D.R."/>
            <person name="Meyers B.C."/>
            <person name="Spannagl M."/>
            <person name="Cheung F."/>
            <person name="De Mita S."/>
            <person name="Krishnakumar V."/>
            <person name="Gundlach H."/>
            <person name="Zhou S."/>
            <person name="Mudge J."/>
            <person name="Bharti A.K."/>
            <person name="Murray J.D."/>
            <person name="Naoumkina M.A."/>
            <person name="Rosen B."/>
            <person name="Silverstein K.A."/>
            <person name="Tang H."/>
            <person name="Rombauts S."/>
            <person name="Zhao P.X."/>
            <person name="Zhou P."/>
            <person name="Barbe V."/>
            <person name="Bardou P."/>
            <person name="Bechner M."/>
            <person name="Bellec A."/>
            <person name="Berger A."/>
            <person name="Berges H."/>
            <person name="Bidwell S."/>
            <person name="Bisseling T."/>
            <person name="Choisne N."/>
            <person name="Couloux A."/>
            <person name="Denny R."/>
            <person name="Deshpande S."/>
            <person name="Dai X."/>
            <person name="Doyle J.J."/>
            <person name="Dudez A.M."/>
            <person name="Farmer A.D."/>
            <person name="Fouteau S."/>
            <person name="Franken C."/>
            <person name="Gibelin C."/>
            <person name="Gish J."/>
            <person name="Goldstein S."/>
            <person name="Gonzalez A.J."/>
            <person name="Green P.J."/>
            <person name="Hallab A."/>
            <person name="Hartog M."/>
            <person name="Hua A."/>
            <person name="Humphray S.J."/>
            <person name="Jeong D.H."/>
            <person name="Jing Y."/>
            <person name="Jocker A."/>
            <person name="Kenton S.M."/>
            <person name="Kim D.J."/>
            <person name="Klee K."/>
            <person name="Lai H."/>
            <person name="Lang C."/>
            <person name="Lin S."/>
            <person name="Macmil S.L."/>
            <person name="Magdelenat G."/>
            <person name="Matthews L."/>
            <person name="McCorrison J."/>
            <person name="Monaghan E.L."/>
            <person name="Mun J.H."/>
            <person name="Najar F.Z."/>
            <person name="Nicholson C."/>
            <person name="Noirot C."/>
            <person name="O'Bleness M."/>
            <person name="Paule C.R."/>
            <person name="Poulain J."/>
            <person name="Prion F."/>
            <person name="Qin B."/>
            <person name="Qu C."/>
            <person name="Retzel E.F."/>
            <person name="Riddle C."/>
            <person name="Sallet E."/>
            <person name="Samain S."/>
            <person name="Samson N."/>
            <person name="Sanders I."/>
            <person name="Saurat O."/>
            <person name="Scarpelli C."/>
            <person name="Schiex T."/>
            <person name="Segurens B."/>
            <person name="Severin A.J."/>
            <person name="Sherrier D.J."/>
            <person name="Shi R."/>
            <person name="Sims S."/>
            <person name="Singer S.R."/>
            <person name="Sinharoy S."/>
            <person name="Sterck L."/>
            <person name="Viollet A."/>
            <person name="Wang B.B."/>
            <person name="Wang K."/>
            <person name="Wang M."/>
            <person name="Wang X."/>
            <person name="Warfsmann J."/>
            <person name="Weissenbach J."/>
            <person name="White D.D."/>
            <person name="White J.D."/>
            <person name="Wiley G.B."/>
            <person name="Wincker P."/>
            <person name="Xing Y."/>
            <person name="Yang L."/>
            <person name="Yao Z."/>
            <person name="Ying F."/>
            <person name="Zhai J."/>
            <person name="Zhou L."/>
            <person name="Zuber A."/>
            <person name="Denarie J."/>
            <person name="Dixon R.A."/>
            <person name="May G.D."/>
            <person name="Schwartz D.C."/>
            <person name="Rogers J."/>
            <person name="Quetier F."/>
            <person name="Town C.D."/>
            <person name="Roe B.A."/>
        </authorList>
    </citation>
    <scope>NUCLEOTIDE SEQUENCE [LARGE SCALE GENOMIC DNA]</scope>
    <source>
        <strain evidence="1">A17</strain>
        <strain evidence="2 3">cv. Jemalong A17</strain>
    </source>
</reference>
<reference evidence="2" key="3">
    <citation type="submission" date="2015-04" db="UniProtKB">
        <authorList>
            <consortium name="EnsemblPlants"/>
        </authorList>
    </citation>
    <scope>IDENTIFICATION</scope>
    <source>
        <strain evidence="2">cv. Jemalong A17</strain>
    </source>
</reference>
<protein>
    <submittedName>
        <fullName evidence="1 2">Uncharacterized protein</fullName>
    </submittedName>
</protein>
<name>A0A072U3Q9_MEDTR</name>
<evidence type="ECO:0000313" key="1">
    <source>
        <dbReference type="EMBL" id="KEH20460.1"/>
    </source>
</evidence>
<dbReference type="EnsemblPlants" id="KEH20460">
    <property type="protein sequence ID" value="KEH20460"/>
    <property type="gene ID" value="MTR_8g078840"/>
</dbReference>
<dbReference type="Proteomes" id="UP000002051">
    <property type="component" value="Chromosome 8"/>
</dbReference>
<keyword evidence="3" id="KW-1185">Reference proteome</keyword>
<dbReference type="HOGENOM" id="CLU_3090333_0_0_1"/>
<reference evidence="1 3" key="2">
    <citation type="journal article" date="2014" name="BMC Genomics">
        <title>An improved genome release (version Mt4.0) for the model legume Medicago truncatula.</title>
        <authorList>
            <person name="Tang H."/>
            <person name="Krishnakumar V."/>
            <person name="Bidwell S."/>
            <person name="Rosen B."/>
            <person name="Chan A."/>
            <person name="Zhou S."/>
            <person name="Gentzbittel L."/>
            <person name="Childs K.L."/>
            <person name="Yandell M."/>
            <person name="Gundlach H."/>
            <person name="Mayer K.F."/>
            <person name="Schwartz D.C."/>
            <person name="Town C.D."/>
        </authorList>
    </citation>
    <scope>GENOME REANNOTATION</scope>
    <source>
        <strain evidence="1">A17</strain>
        <strain evidence="2 3">cv. Jemalong A17</strain>
    </source>
</reference>
<evidence type="ECO:0000313" key="2">
    <source>
        <dbReference type="EnsemblPlants" id="KEH20460"/>
    </source>
</evidence>